<dbReference type="EMBL" id="JACGWV010000001">
    <property type="protein sequence ID" value="MBA8808998.1"/>
    <property type="molecule type" value="Genomic_DNA"/>
</dbReference>
<evidence type="ECO:0000256" key="1">
    <source>
        <dbReference type="SAM" id="MobiDB-lite"/>
    </source>
</evidence>
<gene>
    <name evidence="2" type="ORF">FHX71_002940</name>
</gene>
<evidence type="ECO:0000313" key="2">
    <source>
        <dbReference type="EMBL" id="MBA8808998.1"/>
    </source>
</evidence>
<evidence type="ECO:0008006" key="4">
    <source>
        <dbReference type="Google" id="ProtNLM"/>
    </source>
</evidence>
<feature type="compositionally biased region" description="Gly residues" evidence="1">
    <location>
        <begin position="209"/>
        <end position="218"/>
    </location>
</feature>
<dbReference type="InterPro" id="IPR008930">
    <property type="entry name" value="Terpenoid_cyclase/PrenylTrfase"/>
</dbReference>
<reference evidence="2 3" key="1">
    <citation type="submission" date="2020-07" db="EMBL/GenBank/DDBJ databases">
        <title>Sequencing the genomes of 1000 actinobacteria strains.</title>
        <authorList>
            <person name="Klenk H.-P."/>
        </authorList>
    </citation>
    <scope>NUCLEOTIDE SEQUENCE [LARGE SCALE GENOMIC DNA]</scope>
    <source>
        <strain evidence="2 3">DSM 44121</strain>
    </source>
</reference>
<evidence type="ECO:0000313" key="3">
    <source>
        <dbReference type="Proteomes" id="UP000540568"/>
    </source>
</evidence>
<dbReference type="RefSeq" id="WP_182617490.1">
    <property type="nucleotide sequence ID" value="NZ_BAAATF010000003.1"/>
</dbReference>
<dbReference type="Proteomes" id="UP000540568">
    <property type="component" value="Unassembled WGS sequence"/>
</dbReference>
<name>A0A7W3J9Y2_9MICO</name>
<dbReference type="SUPFAM" id="SSF48239">
    <property type="entry name" value="Terpenoid cyclases/Protein prenyltransferases"/>
    <property type="match status" value="1"/>
</dbReference>
<sequence>MTSSRVSDDVLTWLLDSDPALRWQVERDLLRAPDDVWRATRARIATEGLGARLLAVQDEAGTWAGGAFFPAGFDFTGPEAQPGAGQPWTATTWSLNTLREWGLDPEVLRERDTVRLIGVNTRWEYDDLPYWDGEVDACINGFTLANGVWLGADVRGLADWFVAHQMDEGGWNCEWVEGSTRASVRSTLNSLKGLLVYEEATSGTSGTSGTEGAGGTGSTAGSDAVRQAQARAEEYLLERHLVRRLTTGEPVADWVFRLAYPFRSFYDVLSATDYFRAASLLRDTPPDARLAEAVEAVRAQRQPDGTWLQARRHPGRVWFEVDVDAGQPSKWLTFHAARVLGWWDDSVHGSC</sequence>
<proteinExistence type="predicted"/>
<dbReference type="AlphaFoldDB" id="A0A7W3J9Y2"/>
<organism evidence="2 3">
    <name type="scientific">Promicromonospora sukumoe</name>
    <dbReference type="NCBI Taxonomy" id="88382"/>
    <lineage>
        <taxon>Bacteria</taxon>
        <taxon>Bacillati</taxon>
        <taxon>Actinomycetota</taxon>
        <taxon>Actinomycetes</taxon>
        <taxon>Micrococcales</taxon>
        <taxon>Promicromonosporaceae</taxon>
        <taxon>Promicromonospora</taxon>
    </lineage>
</organism>
<feature type="region of interest" description="Disordered" evidence="1">
    <location>
        <begin position="201"/>
        <end position="224"/>
    </location>
</feature>
<protein>
    <recommendedName>
        <fullName evidence="4">Squalene cyclase</fullName>
    </recommendedName>
</protein>
<keyword evidence="3" id="KW-1185">Reference proteome</keyword>
<accession>A0A7W3J9Y2</accession>
<comment type="caution">
    <text evidence="2">The sequence shown here is derived from an EMBL/GenBank/DDBJ whole genome shotgun (WGS) entry which is preliminary data.</text>
</comment>